<dbReference type="InterPro" id="IPR051675">
    <property type="entry name" value="Endo/Exo/Phosphatase_dom_1"/>
</dbReference>
<keyword evidence="1" id="KW-0472">Membrane</keyword>
<dbReference type="GO" id="GO:0003677">
    <property type="term" value="F:DNA binding"/>
    <property type="evidence" value="ECO:0007669"/>
    <property type="project" value="UniProtKB-KW"/>
</dbReference>
<dbReference type="Proteomes" id="UP001211044">
    <property type="component" value="Chromosome"/>
</dbReference>
<dbReference type="InterPro" id="IPR019554">
    <property type="entry name" value="Soluble_ligand-bd"/>
</dbReference>
<proteinExistence type="predicted"/>
<reference evidence="3" key="1">
    <citation type="submission" date="2023-01" db="EMBL/GenBank/DDBJ databases">
        <title>Comparative Genomic Analysis of the Clinically-Derived Winkia Strain NY0527 Provides Evidence into the Taxonomic Reassignment of Winkia neuii and Characterizes Their Virulence Traits.</title>
        <authorList>
            <person name="Cai X."/>
            <person name="Peng Y."/>
            <person name="Li M."/>
            <person name="Qiu Y."/>
            <person name="Wang Y."/>
            <person name="Xu L."/>
            <person name="Hou Q."/>
        </authorList>
    </citation>
    <scope>NUCLEOTIDE SEQUENCE</scope>
    <source>
        <strain evidence="3">NY0527</strain>
    </source>
</reference>
<dbReference type="PANTHER" id="PTHR21180:SF32">
    <property type="entry name" value="ENDONUCLEASE_EXONUCLEASE_PHOSPHATASE FAMILY DOMAIN-CONTAINING PROTEIN 1"/>
    <property type="match status" value="1"/>
</dbReference>
<dbReference type="GO" id="GO:0015627">
    <property type="term" value="C:type II protein secretion system complex"/>
    <property type="evidence" value="ECO:0007669"/>
    <property type="project" value="TreeGrafter"/>
</dbReference>
<dbReference type="Gene3D" id="1.10.150.310">
    <property type="entry name" value="Tex RuvX-like domain-like"/>
    <property type="match status" value="1"/>
</dbReference>
<dbReference type="PANTHER" id="PTHR21180">
    <property type="entry name" value="ENDONUCLEASE/EXONUCLEASE/PHOSPHATASE FAMILY DOMAIN-CONTAINING PROTEIN 1"/>
    <property type="match status" value="1"/>
</dbReference>
<evidence type="ECO:0000259" key="2">
    <source>
        <dbReference type="SMART" id="SM00278"/>
    </source>
</evidence>
<dbReference type="GO" id="GO:0015628">
    <property type="term" value="P:protein secretion by the type II secretion system"/>
    <property type="evidence" value="ECO:0007669"/>
    <property type="project" value="TreeGrafter"/>
</dbReference>
<feature type="domain" description="Helix-hairpin-helix DNA-binding motif class 1" evidence="2">
    <location>
        <begin position="167"/>
        <end position="186"/>
    </location>
</feature>
<dbReference type="Pfam" id="PF12836">
    <property type="entry name" value="HHH_3"/>
    <property type="match status" value="1"/>
</dbReference>
<dbReference type="EMBL" id="CP116394">
    <property type="protein sequence ID" value="WCE46894.1"/>
    <property type="molecule type" value="Genomic_DNA"/>
</dbReference>
<accession>A0AB38XRH5</accession>
<dbReference type="InterPro" id="IPR003583">
    <property type="entry name" value="Hlx-hairpin-Hlx_DNA-bd_motif"/>
</dbReference>
<evidence type="ECO:0000313" key="4">
    <source>
        <dbReference type="Proteomes" id="UP001211044"/>
    </source>
</evidence>
<keyword evidence="1" id="KW-0812">Transmembrane</keyword>
<dbReference type="Pfam" id="PF10531">
    <property type="entry name" value="SLBB"/>
    <property type="match status" value="1"/>
</dbReference>
<feature type="domain" description="Helix-hairpin-helix DNA-binding motif class 1" evidence="2">
    <location>
        <begin position="197"/>
        <end position="216"/>
    </location>
</feature>
<dbReference type="SUPFAM" id="SSF47781">
    <property type="entry name" value="RuvA domain 2-like"/>
    <property type="match status" value="1"/>
</dbReference>
<organism evidence="3 4">
    <name type="scientific">Winkia neuii subsp. anitrata</name>
    <dbReference type="NCBI Taxonomy" id="29318"/>
    <lineage>
        <taxon>Bacteria</taxon>
        <taxon>Bacillati</taxon>
        <taxon>Actinomycetota</taxon>
        <taxon>Actinomycetes</taxon>
        <taxon>Actinomycetales</taxon>
        <taxon>Actinomycetaceae</taxon>
        <taxon>Winkia</taxon>
    </lineage>
</organism>
<evidence type="ECO:0000313" key="3">
    <source>
        <dbReference type="EMBL" id="WCE46894.1"/>
    </source>
</evidence>
<keyword evidence="1" id="KW-1133">Transmembrane helix</keyword>
<dbReference type="SMART" id="SM00278">
    <property type="entry name" value="HhH1"/>
    <property type="match status" value="2"/>
</dbReference>
<gene>
    <name evidence="3" type="ORF">PIG85_04395</name>
</gene>
<dbReference type="GO" id="GO:0006281">
    <property type="term" value="P:DNA repair"/>
    <property type="evidence" value="ECO:0007669"/>
    <property type="project" value="InterPro"/>
</dbReference>
<dbReference type="KEGG" id="wne:PIG85_04395"/>
<feature type="transmembrane region" description="Helical" evidence="1">
    <location>
        <begin position="38"/>
        <end position="58"/>
    </location>
</feature>
<dbReference type="InterPro" id="IPR004509">
    <property type="entry name" value="Competence_ComEA_HhH"/>
</dbReference>
<sequence>MKQIPVETLANAAFKAVKPQPERAPKSRLRLLPGPTSALVLGIIIALVAIVCGIGSAMDNPDTPANSSPKQQVSEAASAPAGDEVIVHVVGKVATPGLVHLKRGARVDDAIKKVGGVSKGADLAAINLARPLTDGEQIVVPALSQPKSPGTQTAESDCINLNSASEKDLQELNGVGPALAGRIVNHRESQGPFTKVEDLQQVSGIGPALVQKVSGQACV</sequence>
<evidence type="ECO:0000256" key="1">
    <source>
        <dbReference type="SAM" id="Phobius"/>
    </source>
</evidence>
<keyword evidence="3" id="KW-0238">DNA-binding</keyword>
<dbReference type="InterPro" id="IPR010994">
    <property type="entry name" value="RuvA_2-like"/>
</dbReference>
<dbReference type="AlphaFoldDB" id="A0AB38XRH5"/>
<protein>
    <submittedName>
        <fullName evidence="3">ComEA family DNA-binding protein</fullName>
    </submittedName>
</protein>
<dbReference type="NCBIfam" id="TIGR00426">
    <property type="entry name" value="competence protein ComEA helix-hairpin-helix repeat region"/>
    <property type="match status" value="1"/>
</dbReference>
<name>A0AB38XRH5_9ACTO</name>
<dbReference type="RefSeq" id="WP_004806189.1">
    <property type="nucleotide sequence ID" value="NZ_CP116394.1"/>
</dbReference>
<dbReference type="Gene3D" id="3.10.560.10">
    <property type="entry name" value="Outer membrane lipoprotein wza domain like"/>
    <property type="match status" value="1"/>
</dbReference>